<dbReference type="RefSeq" id="WP_246916064.1">
    <property type="nucleotide sequence ID" value="NZ_CP090145.1"/>
</dbReference>
<dbReference type="PANTHER" id="PTHR11070:SF3">
    <property type="entry name" value="DNA 3'-5' HELICASE"/>
    <property type="match status" value="1"/>
</dbReference>
<keyword evidence="2 5" id="KW-0378">Hydrolase</keyword>
<dbReference type="SUPFAM" id="SSF52540">
    <property type="entry name" value="P-loop containing nucleoside triphosphate hydrolases"/>
    <property type="match status" value="1"/>
</dbReference>
<evidence type="ECO:0000313" key="7">
    <source>
        <dbReference type="EMBL" id="UOX33445.1"/>
    </source>
</evidence>
<feature type="binding site" evidence="5">
    <location>
        <begin position="32"/>
        <end position="39"/>
    </location>
    <ligand>
        <name>ATP</name>
        <dbReference type="ChEBI" id="CHEBI:30616"/>
    </ligand>
</feature>
<dbReference type="PANTHER" id="PTHR11070">
    <property type="entry name" value="UVRD / RECB / PCRA DNA HELICASE FAMILY MEMBER"/>
    <property type="match status" value="1"/>
</dbReference>
<evidence type="ECO:0000256" key="3">
    <source>
        <dbReference type="ARBA" id="ARBA00022806"/>
    </source>
</evidence>
<organism evidence="7 8">
    <name type="scientific">Flavobacterium sediminilitoris</name>
    <dbReference type="NCBI Taxonomy" id="2024526"/>
    <lineage>
        <taxon>Bacteria</taxon>
        <taxon>Pseudomonadati</taxon>
        <taxon>Bacteroidota</taxon>
        <taxon>Flavobacteriia</taxon>
        <taxon>Flavobacteriales</taxon>
        <taxon>Flavobacteriaceae</taxon>
        <taxon>Flavobacterium</taxon>
    </lineage>
</organism>
<dbReference type="InterPro" id="IPR000212">
    <property type="entry name" value="DNA_helicase_UvrD/REP"/>
</dbReference>
<evidence type="ECO:0000313" key="8">
    <source>
        <dbReference type="Proteomes" id="UP000830454"/>
    </source>
</evidence>
<sequence>MVTKRLELKDKQPEVFEILEHIDNQNHFLLSGGAGSGKTYSLVSIIRQILDEQPTAQIACITYTNAAVKEIEERVNHKKLKVSTIHDFLWDCIKNFQNELKKCIIDLAKEESVTSFQLENPDISIFEGKDIEYKEFVSLTEGNISHNELLTLANYMFANYSKLCDSINDKFNFIFVDEYQDTDRQVVEILLDHLSRSKKTNKTIIGFFGDTMQSIYDEGIGNLDEYLKKEDTKLKKVIKAENRRNPQKVIDLANKLRTDDVIQKPSKDVKAPNMLVDESAKEGNVLFLHSTNSDLPKLKKYLSNLDIKWNFDDSKNTKELNLTHNLIASQANFSTLMSIYDKDKFIEHLSKVRKYLKIRQVDFDDNTTVNQVFTQIAKNVKEEIDSKSLSHFTVLKYLEKLRTLHPSQNESLSDLIQKLKPIKEDKIEPSKKYLINEFKNDTGIIEIDYVYDIKILKDVEKLDEEIYKPVKDEPFIKYKNLYVVKDHLVDDKKESEDEENKKGSKRDNLIKHLFKIQHTLLYYENKNFSEFFRIIKKNERKINSIEEKRKLKDDIEKLLKNKTTTIGEVIDIADELRIVIKNDKPLNDFIKSSEYIYNRVREVSYQEFINLYNYLEGFTPYSTQHKTKGSEYDNVLIVLDNGNWAKYNFKYLFENTKDKEDIIERTQKLFYVCCTRAKENLAVYYIKPSEKVLETAKEWFGDSIINLDES</sequence>
<evidence type="ECO:0000256" key="2">
    <source>
        <dbReference type="ARBA" id="ARBA00022801"/>
    </source>
</evidence>
<keyword evidence="3 5" id="KW-0347">Helicase</keyword>
<dbReference type="Gene3D" id="3.40.50.300">
    <property type="entry name" value="P-loop containing nucleotide triphosphate hydrolases"/>
    <property type="match status" value="2"/>
</dbReference>
<dbReference type="Pfam" id="PF13245">
    <property type="entry name" value="AAA_19"/>
    <property type="match status" value="1"/>
</dbReference>
<evidence type="ECO:0000256" key="1">
    <source>
        <dbReference type="ARBA" id="ARBA00022741"/>
    </source>
</evidence>
<proteinExistence type="predicted"/>
<accession>A0ABY4HL70</accession>
<gene>
    <name evidence="7" type="ORF">LXD69_15600</name>
</gene>
<dbReference type="EMBL" id="CP090145">
    <property type="protein sequence ID" value="UOX33445.1"/>
    <property type="molecule type" value="Genomic_DNA"/>
</dbReference>
<evidence type="ECO:0000256" key="4">
    <source>
        <dbReference type="ARBA" id="ARBA00022840"/>
    </source>
</evidence>
<feature type="domain" description="UvrD-like helicase ATP-binding" evidence="6">
    <location>
        <begin position="11"/>
        <end position="246"/>
    </location>
</feature>
<evidence type="ECO:0000259" key="6">
    <source>
        <dbReference type="PROSITE" id="PS51198"/>
    </source>
</evidence>
<keyword evidence="8" id="KW-1185">Reference proteome</keyword>
<dbReference type="PROSITE" id="PS51198">
    <property type="entry name" value="UVRD_HELICASE_ATP_BIND"/>
    <property type="match status" value="1"/>
</dbReference>
<dbReference type="InterPro" id="IPR027417">
    <property type="entry name" value="P-loop_NTPase"/>
</dbReference>
<reference evidence="7" key="2">
    <citation type="submission" date="2022-04" db="EMBL/GenBank/DDBJ databases">
        <title>Complete Genome Sequence of Flavobacterium sediminilitoris YSM-43, Isolated from a Tidal Sediment.</title>
        <authorList>
            <person name="Lee P.A."/>
        </authorList>
    </citation>
    <scope>NUCLEOTIDE SEQUENCE</scope>
    <source>
        <strain evidence="7">YSM-43</strain>
    </source>
</reference>
<evidence type="ECO:0000256" key="5">
    <source>
        <dbReference type="PROSITE-ProRule" id="PRU00560"/>
    </source>
</evidence>
<keyword evidence="1 5" id="KW-0547">Nucleotide-binding</keyword>
<dbReference type="InterPro" id="IPR014016">
    <property type="entry name" value="UvrD-like_ATP-bd"/>
</dbReference>
<name>A0ABY4HL70_9FLAO</name>
<protein>
    <submittedName>
        <fullName evidence="7">AAA family ATPase</fullName>
    </submittedName>
</protein>
<dbReference type="Proteomes" id="UP000830454">
    <property type="component" value="Chromosome"/>
</dbReference>
<keyword evidence="4 5" id="KW-0067">ATP-binding</keyword>
<reference evidence="7" key="1">
    <citation type="submission" date="2021-12" db="EMBL/GenBank/DDBJ databases">
        <authorList>
            <person name="Cha I.-T."/>
            <person name="Lee K.-E."/>
            <person name="Park S.-J."/>
        </authorList>
    </citation>
    <scope>NUCLEOTIDE SEQUENCE</scope>
    <source>
        <strain evidence="7">YSM-43</strain>
    </source>
</reference>